<organism evidence="5 6">
    <name type="scientific">Desulfosporosinus fructosivorans</name>
    <dbReference type="NCBI Taxonomy" id="2018669"/>
    <lineage>
        <taxon>Bacteria</taxon>
        <taxon>Bacillati</taxon>
        <taxon>Bacillota</taxon>
        <taxon>Clostridia</taxon>
        <taxon>Eubacteriales</taxon>
        <taxon>Desulfitobacteriaceae</taxon>
        <taxon>Desulfosporosinus</taxon>
    </lineage>
</organism>
<keyword evidence="3" id="KW-0804">Transcription</keyword>
<evidence type="ECO:0000313" key="5">
    <source>
        <dbReference type="EMBL" id="TGE34774.1"/>
    </source>
</evidence>
<dbReference type="InterPro" id="IPR011711">
    <property type="entry name" value="GntR_C"/>
</dbReference>
<sequence length="97" mass="10966">MLAEQEKYISDDLLATESDNIFHKIIAVAEKNKVLEVALDLIQYNAQLSPILEHVHKQVGGKLVVCHGEIMKGIRARDSEQREKSMVDHIESLIRAC</sequence>
<keyword evidence="6" id="KW-1185">Reference proteome</keyword>
<evidence type="ECO:0000256" key="3">
    <source>
        <dbReference type="ARBA" id="ARBA00023163"/>
    </source>
</evidence>
<dbReference type="OrthoDB" id="9799482at2"/>
<dbReference type="InterPro" id="IPR008920">
    <property type="entry name" value="TF_FadR/GntR_C"/>
</dbReference>
<dbReference type="Gene3D" id="1.20.120.530">
    <property type="entry name" value="GntR ligand-binding domain-like"/>
    <property type="match status" value="1"/>
</dbReference>
<proteinExistence type="predicted"/>
<dbReference type="AlphaFoldDB" id="A0A4Z0QW83"/>
<keyword evidence="1" id="KW-0805">Transcription regulation</keyword>
<evidence type="ECO:0000259" key="4">
    <source>
        <dbReference type="Pfam" id="PF07729"/>
    </source>
</evidence>
<dbReference type="SUPFAM" id="SSF48008">
    <property type="entry name" value="GntR ligand-binding domain-like"/>
    <property type="match status" value="1"/>
</dbReference>
<comment type="caution">
    <text evidence="5">The sequence shown here is derived from an EMBL/GenBank/DDBJ whole genome shotgun (WGS) entry which is preliminary data.</text>
</comment>
<dbReference type="EMBL" id="SPQQ01000030">
    <property type="protein sequence ID" value="TGE34774.1"/>
    <property type="molecule type" value="Genomic_DNA"/>
</dbReference>
<feature type="domain" description="GntR C-terminal" evidence="4">
    <location>
        <begin position="3"/>
        <end position="91"/>
    </location>
</feature>
<dbReference type="Proteomes" id="UP000298460">
    <property type="component" value="Unassembled WGS sequence"/>
</dbReference>
<keyword evidence="2" id="KW-0238">DNA-binding</keyword>
<name>A0A4Z0QW83_9FIRM</name>
<dbReference type="GO" id="GO:0003677">
    <property type="term" value="F:DNA binding"/>
    <property type="evidence" value="ECO:0007669"/>
    <property type="project" value="UniProtKB-KW"/>
</dbReference>
<protein>
    <submittedName>
        <fullName evidence="5">FCD domain-containing protein</fullName>
    </submittedName>
</protein>
<evidence type="ECO:0000313" key="6">
    <source>
        <dbReference type="Proteomes" id="UP000298460"/>
    </source>
</evidence>
<evidence type="ECO:0000256" key="2">
    <source>
        <dbReference type="ARBA" id="ARBA00023125"/>
    </source>
</evidence>
<reference evidence="5 6" key="1">
    <citation type="submission" date="2019-03" db="EMBL/GenBank/DDBJ databases">
        <title>Draft Genome Sequence of Desulfosporosinus fructosivorans Strain 63.6F, Isolated from Marine Sediment in the Baltic Sea.</title>
        <authorList>
            <person name="Hausmann B."/>
            <person name="Vandieken V."/>
            <person name="Pjevac P."/>
            <person name="Schreck K."/>
            <person name="Herbold C.W."/>
            <person name="Loy A."/>
        </authorList>
    </citation>
    <scope>NUCLEOTIDE SEQUENCE [LARGE SCALE GENOMIC DNA]</scope>
    <source>
        <strain evidence="5 6">63.6F</strain>
    </source>
</reference>
<dbReference type="RefSeq" id="WP_135553129.1">
    <property type="nucleotide sequence ID" value="NZ_SPQQ01000030.1"/>
</dbReference>
<evidence type="ECO:0000256" key="1">
    <source>
        <dbReference type="ARBA" id="ARBA00023015"/>
    </source>
</evidence>
<dbReference type="Pfam" id="PF07729">
    <property type="entry name" value="FCD"/>
    <property type="match status" value="1"/>
</dbReference>
<gene>
    <name evidence="5" type="ORF">E4K67_29015</name>
</gene>
<accession>A0A4Z0QW83</accession>